<protein>
    <recommendedName>
        <fullName evidence="1">Peptidase S9 prolyl oligopeptidase catalytic domain-containing protein</fullName>
    </recommendedName>
</protein>
<dbReference type="PANTHER" id="PTHR11731">
    <property type="entry name" value="PROTEASE FAMILY S9B,C DIPEPTIDYL-PEPTIDASE IV-RELATED"/>
    <property type="match status" value="1"/>
</dbReference>
<dbReference type="Pfam" id="PF00326">
    <property type="entry name" value="Peptidase_S9"/>
    <property type="match status" value="1"/>
</dbReference>
<name>A0ABQ3Z9T6_9ACTN</name>
<proteinExistence type="predicted"/>
<dbReference type="EMBL" id="BOML01000064">
    <property type="protein sequence ID" value="GIE06567.1"/>
    <property type="molecule type" value="Genomic_DNA"/>
</dbReference>
<dbReference type="InterPro" id="IPR029058">
    <property type="entry name" value="AB_hydrolase_fold"/>
</dbReference>
<gene>
    <name evidence="2" type="ORF">Adu01nite_79170</name>
</gene>
<dbReference type="Proteomes" id="UP000637628">
    <property type="component" value="Unassembled WGS sequence"/>
</dbReference>
<dbReference type="PANTHER" id="PTHR11731:SF193">
    <property type="entry name" value="DIPEPTIDYL PEPTIDASE 9"/>
    <property type="match status" value="1"/>
</dbReference>
<evidence type="ECO:0000313" key="3">
    <source>
        <dbReference type="Proteomes" id="UP000637628"/>
    </source>
</evidence>
<dbReference type="InterPro" id="IPR050278">
    <property type="entry name" value="Serine_Prot_S9B/DPPIV"/>
</dbReference>
<dbReference type="RefSeq" id="WP_203734416.1">
    <property type="nucleotide sequence ID" value="NZ_BAAATX010000020.1"/>
</dbReference>
<keyword evidence="3" id="KW-1185">Reference proteome</keyword>
<evidence type="ECO:0000313" key="2">
    <source>
        <dbReference type="EMBL" id="GIE06567.1"/>
    </source>
</evidence>
<organism evidence="2 3">
    <name type="scientific">Paractinoplanes durhamensis</name>
    <dbReference type="NCBI Taxonomy" id="113563"/>
    <lineage>
        <taxon>Bacteria</taxon>
        <taxon>Bacillati</taxon>
        <taxon>Actinomycetota</taxon>
        <taxon>Actinomycetes</taxon>
        <taxon>Micromonosporales</taxon>
        <taxon>Micromonosporaceae</taxon>
        <taxon>Paractinoplanes</taxon>
    </lineage>
</organism>
<dbReference type="Gene3D" id="3.40.50.1820">
    <property type="entry name" value="alpha/beta hydrolase"/>
    <property type="match status" value="1"/>
</dbReference>
<sequence length="224" mass="24813">MVAGQRVTNVPDFRAYVSQWFAEQGFAVLVVDGSGTPGRGPDWEKEIYGDPFRRPLDDQVAGLHEAARKHPELDLERVGIRGWSFSATLAILAVLERPDVFHVAVAGAGVTDQRRYDAYLRERTLGRLPDHPDRYDGLSLPDLAPRLTRPLLLMHGLADRNVRPEHTLRLSEALTAAGRPHELMLLPGVGHAAVGAPDTESLLDSQARFLSAHLTDFEPWTSCR</sequence>
<reference evidence="2 3" key="1">
    <citation type="submission" date="2021-01" db="EMBL/GenBank/DDBJ databases">
        <title>Whole genome shotgun sequence of Actinoplanes durhamensis NBRC 14914.</title>
        <authorList>
            <person name="Komaki H."/>
            <person name="Tamura T."/>
        </authorList>
    </citation>
    <scope>NUCLEOTIDE SEQUENCE [LARGE SCALE GENOMIC DNA]</scope>
    <source>
        <strain evidence="2 3">NBRC 14914</strain>
    </source>
</reference>
<comment type="caution">
    <text evidence="2">The sequence shown here is derived from an EMBL/GenBank/DDBJ whole genome shotgun (WGS) entry which is preliminary data.</text>
</comment>
<evidence type="ECO:0000259" key="1">
    <source>
        <dbReference type="Pfam" id="PF00326"/>
    </source>
</evidence>
<dbReference type="InterPro" id="IPR001375">
    <property type="entry name" value="Peptidase_S9_cat"/>
</dbReference>
<feature type="domain" description="Peptidase S9 prolyl oligopeptidase catalytic" evidence="1">
    <location>
        <begin position="12"/>
        <end position="214"/>
    </location>
</feature>
<accession>A0ABQ3Z9T6</accession>
<dbReference type="SUPFAM" id="SSF53474">
    <property type="entry name" value="alpha/beta-Hydrolases"/>
    <property type="match status" value="1"/>
</dbReference>